<dbReference type="Pfam" id="PF13884">
    <property type="entry name" value="Peptidase_S74"/>
    <property type="match status" value="1"/>
</dbReference>
<feature type="domain" description="Peptidase S74" evidence="1">
    <location>
        <begin position="34"/>
        <end position="125"/>
    </location>
</feature>
<evidence type="ECO:0000313" key="3">
    <source>
        <dbReference type="Proteomes" id="UP000242224"/>
    </source>
</evidence>
<name>A0ABX3MJP2_9RHOB</name>
<dbReference type="InterPro" id="IPR051577">
    <property type="entry name" value="MRF-like"/>
</dbReference>
<proteinExistence type="predicted"/>
<comment type="caution">
    <text evidence="2">The sequence shown here is derived from an EMBL/GenBank/DDBJ whole genome shotgun (WGS) entry which is preliminary data.</text>
</comment>
<dbReference type="PROSITE" id="PS51688">
    <property type="entry name" value="ICA"/>
    <property type="match status" value="1"/>
</dbReference>
<protein>
    <recommendedName>
        <fullName evidence="1">Peptidase S74 domain-containing protein</fullName>
    </recommendedName>
</protein>
<sequence>MGENGNVGIGDIAPSAALDVVGDINYTGVIVDVSDIRLKENIHPLKEPLRKLTSLNGFSFQMRGDEKHTTEYGVSAQDVQKVFPELVHQIDEDGSLGVSYDGLIAPMIEAIKEQQAQIEVLRARIDELEARDGPVTASNPEDL</sequence>
<dbReference type="PANTHER" id="PTHR13029:SF18">
    <property type="entry name" value="MYELIN REGULATORY FACTOR HOMOLOG 1"/>
    <property type="match status" value="1"/>
</dbReference>
<organism evidence="2 3">
    <name type="scientific">Thioclava marina</name>
    <dbReference type="NCBI Taxonomy" id="1915077"/>
    <lineage>
        <taxon>Bacteria</taxon>
        <taxon>Pseudomonadati</taxon>
        <taxon>Pseudomonadota</taxon>
        <taxon>Alphaproteobacteria</taxon>
        <taxon>Rhodobacterales</taxon>
        <taxon>Paracoccaceae</taxon>
        <taxon>Thioclava</taxon>
    </lineage>
</organism>
<dbReference type="PANTHER" id="PTHR13029">
    <property type="match status" value="1"/>
</dbReference>
<evidence type="ECO:0000313" key="2">
    <source>
        <dbReference type="EMBL" id="OOY11781.1"/>
    </source>
</evidence>
<gene>
    <name evidence="2" type="ORF">BMG00_11890</name>
</gene>
<dbReference type="InterPro" id="IPR030392">
    <property type="entry name" value="S74_ICA"/>
</dbReference>
<keyword evidence="3" id="KW-1185">Reference proteome</keyword>
<dbReference type="EMBL" id="MPZS01000002">
    <property type="protein sequence ID" value="OOY11781.1"/>
    <property type="molecule type" value="Genomic_DNA"/>
</dbReference>
<reference evidence="2 3" key="1">
    <citation type="submission" date="2016-11" db="EMBL/GenBank/DDBJ databases">
        <title>A multilocus sequence analysis scheme for characterization of bacteria in the genus Thioclava.</title>
        <authorList>
            <person name="Liu Y."/>
            <person name="Shao Z."/>
        </authorList>
    </citation>
    <scope>NUCLEOTIDE SEQUENCE [LARGE SCALE GENOMIC DNA]</scope>
    <source>
        <strain evidence="2 3">11.10-0-13</strain>
    </source>
</reference>
<dbReference type="Proteomes" id="UP000242224">
    <property type="component" value="Unassembled WGS sequence"/>
</dbReference>
<accession>A0ABX3MJP2</accession>
<evidence type="ECO:0000259" key="1">
    <source>
        <dbReference type="PROSITE" id="PS51688"/>
    </source>
</evidence>